<dbReference type="Pfam" id="PF02561">
    <property type="entry name" value="FliS"/>
    <property type="match status" value="1"/>
</dbReference>
<dbReference type="PIRSF" id="PIRSF039090">
    <property type="entry name" value="Flis"/>
    <property type="match status" value="1"/>
</dbReference>
<keyword evidence="8" id="KW-1185">Reference proteome</keyword>
<comment type="subcellular location">
    <subcellularLocation>
        <location evidence="1 6">Cytoplasm</location>
        <location evidence="1 6">Cytosol</location>
    </subcellularLocation>
</comment>
<dbReference type="InterPro" id="IPR003713">
    <property type="entry name" value="FliS"/>
</dbReference>
<evidence type="ECO:0000256" key="6">
    <source>
        <dbReference type="PIRNR" id="PIRNR039090"/>
    </source>
</evidence>
<dbReference type="NCBIfam" id="TIGR00208">
    <property type="entry name" value="fliS"/>
    <property type="match status" value="1"/>
</dbReference>
<dbReference type="GO" id="GO:0044780">
    <property type="term" value="P:bacterial-type flagellum assembly"/>
    <property type="evidence" value="ECO:0007669"/>
    <property type="project" value="InterPro"/>
</dbReference>
<proteinExistence type="inferred from homology"/>
<reference evidence="7 8" key="1">
    <citation type="submission" date="2020-04" db="EMBL/GenBank/DDBJ databases">
        <title>Azohydromonas sp. isolated from soil.</title>
        <authorList>
            <person name="Dahal R.H."/>
        </authorList>
    </citation>
    <scope>NUCLEOTIDE SEQUENCE [LARGE SCALE GENOMIC DNA]</scope>
    <source>
        <strain evidence="7 8">G-1-1-14</strain>
    </source>
</reference>
<evidence type="ECO:0000313" key="7">
    <source>
        <dbReference type="EMBL" id="NML14884.1"/>
    </source>
</evidence>
<name>A0A848F5L0_9BURK</name>
<keyword evidence="7" id="KW-0969">Cilium</keyword>
<gene>
    <name evidence="7" type="primary">fliS</name>
    <name evidence="7" type="ORF">HHL10_07835</name>
</gene>
<keyword evidence="7" id="KW-0282">Flagellum</keyword>
<accession>A0A848F5L0</accession>
<comment type="similarity">
    <text evidence="2 6">Belongs to the FliS family.</text>
</comment>
<evidence type="ECO:0000313" key="8">
    <source>
        <dbReference type="Proteomes" id="UP000574067"/>
    </source>
</evidence>
<keyword evidence="7" id="KW-0966">Cell projection</keyword>
<dbReference type="Gene3D" id="1.20.120.340">
    <property type="entry name" value="Flagellar protein FliS"/>
    <property type="match status" value="1"/>
</dbReference>
<sequence>MYTGASPFAPRRAASAYHQVGVQTGVSAASPHKLVAMLFDGLIDAVAQAQGALAQDDVAAKCQALNRAVRIVEEGLRSALDLQQGGELAANLNDLYGYVTMRLTQANLRSDPAPLDECKRLIEPLREAWAAIAPQAEGAR</sequence>
<dbReference type="Proteomes" id="UP000574067">
    <property type="component" value="Unassembled WGS sequence"/>
</dbReference>
<dbReference type="AlphaFoldDB" id="A0A848F5L0"/>
<keyword evidence="5" id="KW-0143">Chaperone</keyword>
<organism evidence="7 8">
    <name type="scientific">Azohydromonas caseinilytica</name>
    <dbReference type="NCBI Taxonomy" id="2728836"/>
    <lineage>
        <taxon>Bacteria</taxon>
        <taxon>Pseudomonadati</taxon>
        <taxon>Pseudomonadota</taxon>
        <taxon>Betaproteobacteria</taxon>
        <taxon>Burkholderiales</taxon>
        <taxon>Sphaerotilaceae</taxon>
        <taxon>Azohydromonas</taxon>
    </lineage>
</organism>
<dbReference type="GO" id="GO:0071973">
    <property type="term" value="P:bacterial-type flagellum-dependent cell motility"/>
    <property type="evidence" value="ECO:0007669"/>
    <property type="project" value="TreeGrafter"/>
</dbReference>
<keyword evidence="3 6" id="KW-0963">Cytoplasm</keyword>
<evidence type="ECO:0000256" key="4">
    <source>
        <dbReference type="ARBA" id="ARBA00022795"/>
    </source>
</evidence>
<evidence type="ECO:0000256" key="5">
    <source>
        <dbReference type="ARBA" id="ARBA00023186"/>
    </source>
</evidence>
<dbReference type="PANTHER" id="PTHR34773">
    <property type="entry name" value="FLAGELLAR SECRETION CHAPERONE FLIS"/>
    <property type="match status" value="1"/>
</dbReference>
<dbReference type="GO" id="GO:0005829">
    <property type="term" value="C:cytosol"/>
    <property type="evidence" value="ECO:0007669"/>
    <property type="project" value="UniProtKB-SubCell"/>
</dbReference>
<keyword evidence="4 6" id="KW-1005">Bacterial flagellum biogenesis</keyword>
<protein>
    <recommendedName>
        <fullName evidence="6">Flagellar secretion chaperone FliS</fullName>
    </recommendedName>
</protein>
<comment type="caution">
    <text evidence="7">The sequence shown here is derived from an EMBL/GenBank/DDBJ whole genome shotgun (WGS) entry which is preliminary data.</text>
</comment>
<dbReference type="PANTHER" id="PTHR34773:SF1">
    <property type="entry name" value="FLAGELLAR SECRETION CHAPERONE FLIS"/>
    <property type="match status" value="1"/>
</dbReference>
<dbReference type="CDD" id="cd16098">
    <property type="entry name" value="FliS"/>
    <property type="match status" value="1"/>
</dbReference>
<dbReference type="SUPFAM" id="SSF101116">
    <property type="entry name" value="Flagellar export chaperone FliS"/>
    <property type="match status" value="1"/>
</dbReference>
<evidence type="ECO:0000256" key="3">
    <source>
        <dbReference type="ARBA" id="ARBA00022490"/>
    </source>
</evidence>
<dbReference type="InterPro" id="IPR036584">
    <property type="entry name" value="FliS_sf"/>
</dbReference>
<dbReference type="EMBL" id="JABBFW010000004">
    <property type="protein sequence ID" value="NML14884.1"/>
    <property type="molecule type" value="Genomic_DNA"/>
</dbReference>
<evidence type="ECO:0000256" key="1">
    <source>
        <dbReference type="ARBA" id="ARBA00004514"/>
    </source>
</evidence>
<evidence type="ECO:0000256" key="2">
    <source>
        <dbReference type="ARBA" id="ARBA00008787"/>
    </source>
</evidence>
<dbReference type="RefSeq" id="WP_169159793.1">
    <property type="nucleotide sequence ID" value="NZ_JABBFW010000004.1"/>
</dbReference>